<name>A0A9Q3BUW1_9BASI</name>
<feature type="region of interest" description="Disordered" evidence="1">
    <location>
        <begin position="75"/>
        <end position="112"/>
    </location>
</feature>
<dbReference type="Proteomes" id="UP000765509">
    <property type="component" value="Unassembled WGS sequence"/>
</dbReference>
<reference evidence="2" key="1">
    <citation type="submission" date="2021-03" db="EMBL/GenBank/DDBJ databases">
        <title>Draft genome sequence of rust myrtle Austropuccinia psidii MF-1, a brazilian biotype.</title>
        <authorList>
            <person name="Quecine M.C."/>
            <person name="Pachon D.M.R."/>
            <person name="Bonatelli M.L."/>
            <person name="Correr F.H."/>
            <person name="Franceschini L.M."/>
            <person name="Leite T.F."/>
            <person name="Margarido G.R.A."/>
            <person name="Almeida C.A."/>
            <person name="Ferrarezi J.A."/>
            <person name="Labate C.A."/>
        </authorList>
    </citation>
    <scope>NUCLEOTIDE SEQUENCE</scope>
    <source>
        <strain evidence="2">MF-1</strain>
    </source>
</reference>
<keyword evidence="3" id="KW-1185">Reference proteome</keyword>
<dbReference type="AlphaFoldDB" id="A0A9Q3BUW1"/>
<organism evidence="2 3">
    <name type="scientific">Austropuccinia psidii MF-1</name>
    <dbReference type="NCBI Taxonomy" id="1389203"/>
    <lineage>
        <taxon>Eukaryota</taxon>
        <taxon>Fungi</taxon>
        <taxon>Dikarya</taxon>
        <taxon>Basidiomycota</taxon>
        <taxon>Pucciniomycotina</taxon>
        <taxon>Pucciniomycetes</taxon>
        <taxon>Pucciniales</taxon>
        <taxon>Sphaerophragmiaceae</taxon>
        <taxon>Austropuccinia</taxon>
    </lineage>
</organism>
<proteinExistence type="predicted"/>
<evidence type="ECO:0000256" key="1">
    <source>
        <dbReference type="SAM" id="MobiDB-lite"/>
    </source>
</evidence>
<evidence type="ECO:0000313" key="2">
    <source>
        <dbReference type="EMBL" id="MBW0471246.1"/>
    </source>
</evidence>
<comment type="caution">
    <text evidence="2">The sequence shown here is derived from an EMBL/GenBank/DDBJ whole genome shotgun (WGS) entry which is preliminary data.</text>
</comment>
<gene>
    <name evidence="2" type="ORF">O181_010961</name>
</gene>
<sequence>MPLEGDEIALPSKRAEATPRSLCGHIQSQPEGLKHCIYEQRVPDPCRSVEKLQELLPESEKATGPFQHLQVTQWMESIDGKDKNDSFNSRVEEKQPFTTQASPKNRTNSQKQ</sequence>
<protein>
    <submittedName>
        <fullName evidence="2">Uncharacterized protein</fullName>
    </submittedName>
</protein>
<dbReference type="EMBL" id="AVOT02002704">
    <property type="protein sequence ID" value="MBW0471246.1"/>
    <property type="molecule type" value="Genomic_DNA"/>
</dbReference>
<feature type="compositionally biased region" description="Polar residues" evidence="1">
    <location>
        <begin position="96"/>
        <end position="112"/>
    </location>
</feature>
<feature type="compositionally biased region" description="Basic and acidic residues" evidence="1">
    <location>
        <begin position="78"/>
        <end position="95"/>
    </location>
</feature>
<evidence type="ECO:0000313" key="3">
    <source>
        <dbReference type="Proteomes" id="UP000765509"/>
    </source>
</evidence>
<accession>A0A9Q3BUW1</accession>